<dbReference type="AlphaFoldDB" id="A0AAT9LG84"/>
<keyword evidence="4" id="KW-0411">Iron-sulfur</keyword>
<name>A0AAT9LG84_9FIRM</name>
<organism evidence="6">
    <name type="scientific">Candidatus Fermentithermobacillus carboniphilus</name>
    <dbReference type="NCBI Taxonomy" id="3085328"/>
    <lineage>
        <taxon>Bacteria</taxon>
        <taxon>Bacillati</taxon>
        <taxon>Bacillota</taxon>
        <taxon>Candidatus Fermentithermobacillia</taxon>
        <taxon>Candidatus Fermentithermobacillales</taxon>
        <taxon>Candidatus Fermentithermobacillaceae</taxon>
        <taxon>Candidatus Fermentithermobacillus</taxon>
    </lineage>
</organism>
<dbReference type="InterPro" id="IPR017900">
    <property type="entry name" value="4Fe4S_Fe_S_CS"/>
</dbReference>
<protein>
    <submittedName>
        <fullName evidence="6">4Fe-4S binding protein</fullName>
    </submittedName>
</protein>
<feature type="domain" description="4Fe-4S ferredoxin-type" evidence="5">
    <location>
        <begin position="3"/>
        <end position="32"/>
    </location>
</feature>
<accession>A0AAT9LG84</accession>
<dbReference type="Pfam" id="PF13237">
    <property type="entry name" value="Fer4_10"/>
    <property type="match status" value="1"/>
</dbReference>
<feature type="domain" description="4Fe-4S ferredoxin-type" evidence="5">
    <location>
        <begin position="33"/>
        <end position="61"/>
    </location>
</feature>
<evidence type="ECO:0000313" key="6">
    <source>
        <dbReference type="EMBL" id="QUL99728.1"/>
    </source>
</evidence>
<dbReference type="SUPFAM" id="SSF54862">
    <property type="entry name" value="4Fe-4S ferredoxins"/>
    <property type="match status" value="1"/>
</dbReference>
<dbReference type="InterPro" id="IPR050572">
    <property type="entry name" value="Fe-S_Ferredoxin"/>
</dbReference>
<dbReference type="PANTHER" id="PTHR43687">
    <property type="entry name" value="ADENYLYLSULFATE REDUCTASE, BETA SUBUNIT"/>
    <property type="match status" value="1"/>
</dbReference>
<keyword evidence="2" id="KW-0479">Metal-binding</keyword>
<keyword evidence="1" id="KW-0004">4Fe-4S</keyword>
<evidence type="ECO:0000256" key="4">
    <source>
        <dbReference type="ARBA" id="ARBA00023014"/>
    </source>
</evidence>
<dbReference type="GO" id="GO:0046872">
    <property type="term" value="F:metal ion binding"/>
    <property type="evidence" value="ECO:0007669"/>
    <property type="project" value="UniProtKB-KW"/>
</dbReference>
<dbReference type="EMBL" id="CP062796">
    <property type="protein sequence ID" value="QUL99728.1"/>
    <property type="molecule type" value="Genomic_DNA"/>
</dbReference>
<evidence type="ECO:0000256" key="3">
    <source>
        <dbReference type="ARBA" id="ARBA00023004"/>
    </source>
</evidence>
<reference evidence="6" key="1">
    <citation type="submission" date="2020-10" db="EMBL/GenBank/DDBJ databases">
        <authorList>
            <person name="Kadnikov V."/>
            <person name="Beletsky A.V."/>
            <person name="Mardanov A.V."/>
            <person name="Karnachuk O.V."/>
            <person name="Ravin N.V."/>
        </authorList>
    </citation>
    <scope>NUCLEOTIDE SEQUENCE</scope>
    <source>
        <strain evidence="6">Bu02</strain>
    </source>
</reference>
<evidence type="ECO:0000256" key="2">
    <source>
        <dbReference type="ARBA" id="ARBA00022723"/>
    </source>
</evidence>
<evidence type="ECO:0000259" key="5">
    <source>
        <dbReference type="PROSITE" id="PS51379"/>
    </source>
</evidence>
<dbReference type="KEGG" id="fcz:IMF26_10885"/>
<dbReference type="PANTHER" id="PTHR43687:SF4">
    <property type="entry name" value="BLR5484 PROTEIN"/>
    <property type="match status" value="1"/>
</dbReference>
<dbReference type="Gene3D" id="3.30.70.20">
    <property type="match status" value="1"/>
</dbReference>
<sequence>MPWEIRVNSKWCKNCGLCAAFCPRGVLEMEDGPKVKDAALCTGCLMCEMHCPDFAITVTRREEK</sequence>
<dbReference type="GO" id="GO:0051539">
    <property type="term" value="F:4 iron, 4 sulfur cluster binding"/>
    <property type="evidence" value="ECO:0007669"/>
    <property type="project" value="UniProtKB-KW"/>
</dbReference>
<dbReference type="PROSITE" id="PS51379">
    <property type="entry name" value="4FE4S_FER_2"/>
    <property type="match status" value="2"/>
</dbReference>
<gene>
    <name evidence="6" type="ORF">IMF26_10885</name>
</gene>
<evidence type="ECO:0000256" key="1">
    <source>
        <dbReference type="ARBA" id="ARBA00022485"/>
    </source>
</evidence>
<reference evidence="6" key="2">
    <citation type="journal article" date="2023" name="Biology">
        <title>Prokaryotic Life Associated with Coal-Fire Gas Vents Revealed by Metagenomics.</title>
        <authorList>
            <person name="Kadnikov V.V."/>
            <person name="Mardanov A.V."/>
            <person name="Beletsky A.V."/>
            <person name="Karnachuk O.V."/>
            <person name="Ravin N.V."/>
        </authorList>
    </citation>
    <scope>NUCLEOTIDE SEQUENCE</scope>
    <source>
        <strain evidence="6">Bu02</strain>
    </source>
</reference>
<proteinExistence type="predicted"/>
<dbReference type="InterPro" id="IPR017896">
    <property type="entry name" value="4Fe4S_Fe-S-bd"/>
</dbReference>
<dbReference type="PROSITE" id="PS00198">
    <property type="entry name" value="4FE4S_FER_1"/>
    <property type="match status" value="1"/>
</dbReference>
<keyword evidence="3" id="KW-0408">Iron</keyword>